<comment type="subcellular location">
    <subcellularLocation>
        <location evidence="1">Cell membrane</location>
        <topology evidence="1">Multi-pass membrane protein</topology>
    </subcellularLocation>
</comment>
<evidence type="ECO:0000259" key="8">
    <source>
        <dbReference type="Pfam" id="PF02706"/>
    </source>
</evidence>
<dbReference type="GO" id="GO:0005886">
    <property type="term" value="C:plasma membrane"/>
    <property type="evidence" value="ECO:0007669"/>
    <property type="project" value="UniProtKB-SubCell"/>
</dbReference>
<organism evidence="9 10">
    <name type="scientific">Ammoniphilus oxalaticus</name>
    <dbReference type="NCBI Taxonomy" id="66863"/>
    <lineage>
        <taxon>Bacteria</taxon>
        <taxon>Bacillati</taxon>
        <taxon>Bacillota</taxon>
        <taxon>Bacilli</taxon>
        <taxon>Bacillales</taxon>
        <taxon>Paenibacillaceae</taxon>
        <taxon>Aneurinibacillus group</taxon>
        <taxon>Ammoniphilus</taxon>
    </lineage>
</organism>
<dbReference type="PANTHER" id="PTHR32309">
    <property type="entry name" value="TYROSINE-PROTEIN KINASE"/>
    <property type="match status" value="1"/>
</dbReference>
<proteinExistence type="inferred from homology"/>
<comment type="caution">
    <text evidence="9">The sequence shown here is derived from an EMBL/GenBank/DDBJ whole genome shotgun (WGS) entry which is preliminary data.</text>
</comment>
<dbReference type="GO" id="GO:0004713">
    <property type="term" value="F:protein tyrosine kinase activity"/>
    <property type="evidence" value="ECO:0007669"/>
    <property type="project" value="TreeGrafter"/>
</dbReference>
<protein>
    <recommendedName>
        <fullName evidence="8">Polysaccharide chain length determinant N-terminal domain-containing protein</fullName>
    </recommendedName>
</protein>
<keyword evidence="5 7" id="KW-1133">Transmembrane helix</keyword>
<keyword evidence="4 7" id="KW-0812">Transmembrane</keyword>
<name>A0A419SH96_9BACL</name>
<feature type="domain" description="Polysaccharide chain length determinant N-terminal" evidence="8">
    <location>
        <begin position="17"/>
        <end position="77"/>
    </location>
</feature>
<dbReference type="PANTHER" id="PTHR32309:SF13">
    <property type="entry name" value="FERRIC ENTEROBACTIN TRANSPORT PROTEIN FEPE"/>
    <property type="match status" value="1"/>
</dbReference>
<dbReference type="Proteomes" id="UP000284219">
    <property type="component" value="Unassembled WGS sequence"/>
</dbReference>
<keyword evidence="3" id="KW-1003">Cell membrane</keyword>
<keyword evidence="10" id="KW-1185">Reference proteome</keyword>
<evidence type="ECO:0000256" key="2">
    <source>
        <dbReference type="ARBA" id="ARBA00006683"/>
    </source>
</evidence>
<evidence type="ECO:0000256" key="1">
    <source>
        <dbReference type="ARBA" id="ARBA00004651"/>
    </source>
</evidence>
<keyword evidence="6 7" id="KW-0472">Membrane</keyword>
<feature type="transmembrane region" description="Helical" evidence="7">
    <location>
        <begin position="33"/>
        <end position="50"/>
    </location>
</feature>
<evidence type="ECO:0000256" key="7">
    <source>
        <dbReference type="SAM" id="Phobius"/>
    </source>
</evidence>
<evidence type="ECO:0000256" key="3">
    <source>
        <dbReference type="ARBA" id="ARBA00022475"/>
    </source>
</evidence>
<evidence type="ECO:0000256" key="4">
    <source>
        <dbReference type="ARBA" id="ARBA00022692"/>
    </source>
</evidence>
<dbReference type="InterPro" id="IPR003856">
    <property type="entry name" value="LPS_length_determ_N"/>
</dbReference>
<dbReference type="AlphaFoldDB" id="A0A419SH96"/>
<dbReference type="EMBL" id="MCHY01000009">
    <property type="protein sequence ID" value="RKD23159.1"/>
    <property type="molecule type" value="Genomic_DNA"/>
</dbReference>
<evidence type="ECO:0000256" key="6">
    <source>
        <dbReference type="ARBA" id="ARBA00023136"/>
    </source>
</evidence>
<sequence>MNIPSKKRTMEETVDKEIKIIDFIHPLKKRWKLILLVTVATALISGLYSFKTTTLLYQTHTRILLGPQQGNLVSTMAIVIKDPVVLDQVSDRLDQSRSSRALSGQISLSSENDSQFVKITASDADPEMAAQIANIGAEVFIKEIGNILGVYDAKVLSEASPNFAPINAKPRYNMDLGLVAGIVISIGIVLLLDSMDHSIRSEREIREKLHLSVLGTVSKGSKKNFRRVTSVERAVRKDQKKRARGEDGVVDV</sequence>
<evidence type="ECO:0000256" key="5">
    <source>
        <dbReference type="ARBA" id="ARBA00022989"/>
    </source>
</evidence>
<dbReference type="Pfam" id="PF02706">
    <property type="entry name" value="Wzz"/>
    <property type="match status" value="1"/>
</dbReference>
<accession>A0A419SH96</accession>
<evidence type="ECO:0000313" key="9">
    <source>
        <dbReference type="EMBL" id="RKD23159.1"/>
    </source>
</evidence>
<reference evidence="9 10" key="1">
    <citation type="submission" date="2016-08" db="EMBL/GenBank/DDBJ databases">
        <title>Novel Firmicute Genomes.</title>
        <authorList>
            <person name="Poppleton D.I."/>
            <person name="Gribaldo S."/>
        </authorList>
    </citation>
    <scope>NUCLEOTIDE SEQUENCE [LARGE SCALE GENOMIC DNA]</scope>
    <source>
        <strain evidence="9 10">RAOx-1</strain>
    </source>
</reference>
<dbReference type="OrthoDB" id="2365115at2"/>
<dbReference type="InterPro" id="IPR050445">
    <property type="entry name" value="Bact_polysacc_biosynth/exp"/>
</dbReference>
<comment type="similarity">
    <text evidence="2">Belongs to the CpsC/CapA family.</text>
</comment>
<gene>
    <name evidence="9" type="ORF">BEP19_13150</name>
</gene>
<evidence type="ECO:0000313" key="10">
    <source>
        <dbReference type="Proteomes" id="UP000284219"/>
    </source>
</evidence>